<dbReference type="InterPro" id="IPR008254">
    <property type="entry name" value="Flavodoxin/NO_synth"/>
</dbReference>
<evidence type="ECO:0000313" key="5">
    <source>
        <dbReference type="Proteomes" id="UP001197492"/>
    </source>
</evidence>
<dbReference type="PANTHER" id="PTHR38030">
    <property type="entry name" value="PROTOPORPHYRINOGEN IX DEHYDROGENASE [MENAQUINONE]"/>
    <property type="match status" value="1"/>
</dbReference>
<dbReference type="GO" id="GO:0006783">
    <property type="term" value="P:heme biosynthetic process"/>
    <property type="evidence" value="ECO:0007669"/>
    <property type="project" value="TreeGrafter"/>
</dbReference>
<accession>A0AAW4MQD2</accession>
<proteinExistence type="predicted"/>
<dbReference type="EMBL" id="JAHOEF010000016">
    <property type="protein sequence ID" value="MBV3382381.1"/>
    <property type="molecule type" value="Genomic_DNA"/>
</dbReference>
<dbReference type="AlphaFoldDB" id="A0AAW4MQD2"/>
<feature type="domain" description="Flavodoxin-like" evidence="1">
    <location>
        <begin position="2"/>
        <end position="139"/>
    </location>
</feature>
<comment type="caution">
    <text evidence="2">The sequence shown here is derived from an EMBL/GenBank/DDBJ whole genome shotgun (WGS) entry which is preliminary data.</text>
</comment>
<dbReference type="PANTHER" id="PTHR38030:SF2">
    <property type="entry name" value="PROTOPORPHYRINOGEN IX DEHYDROGENASE [QUINONE]"/>
    <property type="match status" value="1"/>
</dbReference>
<dbReference type="InterPro" id="IPR052200">
    <property type="entry name" value="Protoporphyrinogen_IX_DH"/>
</dbReference>
<dbReference type="InterPro" id="IPR001226">
    <property type="entry name" value="Flavodoxin_CS"/>
</dbReference>
<dbReference type="GO" id="GO:0016651">
    <property type="term" value="F:oxidoreductase activity, acting on NAD(P)H"/>
    <property type="evidence" value="ECO:0007669"/>
    <property type="project" value="UniProtKB-ARBA"/>
</dbReference>
<reference evidence="2 5" key="1">
    <citation type="submission" date="2021-06" db="EMBL/GenBank/DDBJ databases">
        <title>Collection of gut derived symbiotic bacterial strains cultured from healthy donors.</title>
        <authorList>
            <person name="Lin H."/>
            <person name="Littmann E."/>
            <person name="Pamer E.G."/>
        </authorList>
    </citation>
    <scope>NUCLEOTIDE SEQUENCE</scope>
    <source>
        <strain evidence="3 5">MSK.21.70</strain>
        <strain evidence="2">MSK.21.82</strain>
    </source>
</reference>
<name>A0AAW4MQD2_9FIRM</name>
<dbReference type="Proteomes" id="UP001196408">
    <property type="component" value="Unassembled WGS sequence"/>
</dbReference>
<keyword evidence="5" id="KW-1185">Reference proteome</keyword>
<dbReference type="Proteomes" id="UP001197492">
    <property type="component" value="Unassembled WGS sequence"/>
</dbReference>
<dbReference type="Pfam" id="PF12724">
    <property type="entry name" value="Flavodoxin_5"/>
    <property type="match status" value="1"/>
</dbReference>
<dbReference type="GO" id="GO:0009055">
    <property type="term" value="F:electron transfer activity"/>
    <property type="evidence" value="ECO:0007669"/>
    <property type="project" value="InterPro"/>
</dbReference>
<dbReference type="InterPro" id="IPR026816">
    <property type="entry name" value="Flavodoxin_dom"/>
</dbReference>
<dbReference type="GO" id="GO:0010181">
    <property type="term" value="F:FMN binding"/>
    <property type="evidence" value="ECO:0007669"/>
    <property type="project" value="InterPro"/>
</dbReference>
<evidence type="ECO:0000259" key="1">
    <source>
        <dbReference type="PROSITE" id="PS50902"/>
    </source>
</evidence>
<evidence type="ECO:0000313" key="4">
    <source>
        <dbReference type="Proteomes" id="UP001196408"/>
    </source>
</evidence>
<dbReference type="GO" id="GO:0070819">
    <property type="term" value="F:menaquinone-dependent protoporphyrinogen oxidase activity"/>
    <property type="evidence" value="ECO:0007669"/>
    <property type="project" value="TreeGrafter"/>
</dbReference>
<evidence type="ECO:0000313" key="3">
    <source>
        <dbReference type="EMBL" id="MBV3392471.1"/>
    </source>
</evidence>
<sequence length="172" mass="19870">MITILYTSKHGATAKIARVINTYLDHTCTLMNLDELDMAVLEKTDTIVLGVPVYYGALDPKMVDFIRKNQGLLIKKHYSIYITALFHTEFMSYITKEFDYSILKNVTTMAGLGGAIYYPDLNIQEKMVLAVMNKNRPIIPKEHHVNIFENFDNHEIELFSQKIKRIENYACK</sequence>
<dbReference type="PROSITE" id="PS50902">
    <property type="entry name" value="FLAVODOXIN_LIKE"/>
    <property type="match status" value="1"/>
</dbReference>
<protein>
    <recommendedName>
        <fullName evidence="1">Flavodoxin-like domain-containing protein</fullName>
    </recommendedName>
</protein>
<dbReference type="PROSITE" id="PS00201">
    <property type="entry name" value="FLAVODOXIN"/>
    <property type="match status" value="1"/>
</dbReference>
<dbReference type="EMBL" id="JAHOEL010000018">
    <property type="protein sequence ID" value="MBV3392471.1"/>
    <property type="molecule type" value="Genomic_DNA"/>
</dbReference>
<evidence type="ECO:0000313" key="2">
    <source>
        <dbReference type="EMBL" id="MBV3382381.1"/>
    </source>
</evidence>
<organism evidence="2 4">
    <name type="scientific">Catenibacterium mitsuokai</name>
    <dbReference type="NCBI Taxonomy" id="100886"/>
    <lineage>
        <taxon>Bacteria</taxon>
        <taxon>Bacillati</taxon>
        <taxon>Bacillota</taxon>
        <taxon>Erysipelotrichia</taxon>
        <taxon>Erysipelotrichales</taxon>
        <taxon>Coprobacillaceae</taxon>
        <taxon>Catenibacterium</taxon>
    </lineage>
</organism>
<gene>
    <name evidence="2" type="ORF">KSV97_03860</name>
    <name evidence="3" type="ORF">KSW06_04205</name>
</gene>